<sequence length="66" mass="7020">MDPPDLQAAALADGLIAVLENDVLRERYVAAGNAAVRRYDWSVVASQIMRVYETVAGSGAKVQVAS</sequence>
<keyword evidence="1" id="KW-0328">Glycosyltransferase</keyword>
<evidence type="ECO:0000313" key="2">
    <source>
        <dbReference type="Proteomes" id="UP000049023"/>
    </source>
</evidence>
<accession>A0A655ALN1</accession>
<dbReference type="EMBL" id="CNFU01001431">
    <property type="protein sequence ID" value="CKT42242.1"/>
    <property type="molecule type" value="Genomic_DNA"/>
</dbReference>
<protein>
    <submittedName>
        <fullName evidence="1">Alpha-mannosyltransferase PIMA</fullName>
        <ecNumber evidence="1">2.4.1.-</ecNumber>
        <ecNumber evidence="1">2.4.1.57</ecNumber>
    </submittedName>
</protein>
<dbReference type="GO" id="GO:0016757">
    <property type="term" value="F:glycosyltransferase activity"/>
    <property type="evidence" value="ECO:0007669"/>
    <property type="project" value="UniProtKB-KW"/>
</dbReference>
<evidence type="ECO:0000313" key="1">
    <source>
        <dbReference type="EMBL" id="CKT42242.1"/>
    </source>
</evidence>
<dbReference type="EC" id="2.4.1.57" evidence="1"/>
<dbReference type="EC" id="2.4.1.-" evidence="1"/>
<dbReference type="AlphaFoldDB" id="A0A655ALN1"/>
<name>A0A655ALN1_MYCTX</name>
<dbReference type="SUPFAM" id="SSF53756">
    <property type="entry name" value="UDP-Glycosyltransferase/glycogen phosphorylase"/>
    <property type="match status" value="1"/>
</dbReference>
<gene>
    <name evidence="1" type="primary">pimA</name>
    <name evidence="1" type="ORF">ERS027661_04331</name>
</gene>
<keyword evidence="1" id="KW-0808">Transferase</keyword>
<dbReference type="Proteomes" id="UP000049023">
    <property type="component" value="Unassembled WGS sequence"/>
</dbReference>
<organism evidence="1 2">
    <name type="scientific">Mycobacterium tuberculosis</name>
    <dbReference type="NCBI Taxonomy" id="1773"/>
    <lineage>
        <taxon>Bacteria</taxon>
        <taxon>Bacillati</taxon>
        <taxon>Actinomycetota</taxon>
        <taxon>Actinomycetes</taxon>
        <taxon>Mycobacteriales</taxon>
        <taxon>Mycobacteriaceae</taxon>
        <taxon>Mycobacterium</taxon>
        <taxon>Mycobacterium tuberculosis complex</taxon>
    </lineage>
</organism>
<reference evidence="1 2" key="1">
    <citation type="submission" date="2015-03" db="EMBL/GenBank/DDBJ databases">
        <authorList>
            <consortium name="Pathogen Informatics"/>
        </authorList>
    </citation>
    <scope>NUCLEOTIDE SEQUENCE [LARGE SCALE GENOMIC DNA]</scope>
    <source>
        <strain evidence="1 2">Bir 187</strain>
    </source>
</reference>
<proteinExistence type="predicted"/>
<dbReference type="Gene3D" id="3.40.50.2000">
    <property type="entry name" value="Glycogen Phosphorylase B"/>
    <property type="match status" value="2"/>
</dbReference>